<dbReference type="SMART" id="SM00065">
    <property type="entry name" value="GAF"/>
    <property type="match status" value="1"/>
</dbReference>
<keyword evidence="18" id="KW-1185">Reference proteome</keyword>
<dbReference type="FunFam" id="3.60.40.10:FF:000005">
    <property type="entry name" value="Serine/threonine protein phosphatase"/>
    <property type="match status" value="1"/>
</dbReference>
<reference evidence="17 18" key="1">
    <citation type="submission" date="2016-10" db="EMBL/GenBank/DDBJ databases">
        <authorList>
            <person name="de Groot N.N."/>
        </authorList>
    </citation>
    <scope>NUCLEOTIDE SEQUENCE [LARGE SCALE GENOMIC DNA]</scope>
    <source>
        <strain evidence="17 18">CGMCC 4.2023</strain>
    </source>
</reference>
<dbReference type="CDD" id="cd00130">
    <property type="entry name" value="PAS"/>
    <property type="match status" value="1"/>
</dbReference>
<evidence type="ECO:0000256" key="8">
    <source>
        <dbReference type="ARBA" id="ARBA00022840"/>
    </source>
</evidence>
<evidence type="ECO:0000256" key="11">
    <source>
        <dbReference type="ARBA" id="ARBA00023211"/>
    </source>
</evidence>
<keyword evidence="3" id="KW-0808">Transferase</keyword>
<evidence type="ECO:0000259" key="16">
    <source>
        <dbReference type="PROSITE" id="PS50112"/>
    </source>
</evidence>
<evidence type="ECO:0000256" key="5">
    <source>
        <dbReference type="ARBA" id="ARBA00022741"/>
    </source>
</evidence>
<dbReference type="InterPro" id="IPR029016">
    <property type="entry name" value="GAF-like_dom_sf"/>
</dbReference>
<dbReference type="InterPro" id="IPR035965">
    <property type="entry name" value="PAS-like_dom_sf"/>
</dbReference>
<feature type="domain" description="PAS" evidence="16">
    <location>
        <begin position="1"/>
        <end position="38"/>
    </location>
</feature>
<dbReference type="OrthoDB" id="118142at2"/>
<evidence type="ECO:0000313" key="17">
    <source>
        <dbReference type="EMBL" id="SEG84148.1"/>
    </source>
</evidence>
<evidence type="ECO:0000256" key="9">
    <source>
        <dbReference type="ARBA" id="ARBA00022842"/>
    </source>
</evidence>
<dbReference type="Gene3D" id="3.30.450.40">
    <property type="match status" value="1"/>
</dbReference>
<dbReference type="RefSeq" id="WP_103888868.1">
    <property type="nucleotide sequence ID" value="NZ_FNVU01000015.1"/>
</dbReference>
<evidence type="ECO:0000256" key="14">
    <source>
        <dbReference type="ARBA" id="ARBA00075117"/>
    </source>
</evidence>
<evidence type="ECO:0000313" key="18">
    <source>
        <dbReference type="Proteomes" id="UP000236754"/>
    </source>
</evidence>
<dbReference type="SMART" id="SM00331">
    <property type="entry name" value="PP2C_SIG"/>
    <property type="match status" value="1"/>
</dbReference>
<dbReference type="PANTHER" id="PTHR43156">
    <property type="entry name" value="STAGE II SPORULATION PROTEIN E-RELATED"/>
    <property type="match status" value="1"/>
</dbReference>
<dbReference type="EMBL" id="FNVU01000015">
    <property type="protein sequence ID" value="SEG84148.1"/>
    <property type="molecule type" value="Genomic_DNA"/>
</dbReference>
<dbReference type="GO" id="GO:0004722">
    <property type="term" value="F:protein serine/threonine phosphatase activity"/>
    <property type="evidence" value="ECO:0007669"/>
    <property type="project" value="UniProtKB-EC"/>
</dbReference>
<keyword evidence="2" id="KW-0597">Phosphoprotein</keyword>
<keyword evidence="7" id="KW-0378">Hydrolase</keyword>
<gene>
    <name evidence="17" type="ORF">SAMN05216223_11515</name>
</gene>
<keyword evidence="10" id="KW-0904">Protein phosphatase</keyword>
<evidence type="ECO:0000256" key="10">
    <source>
        <dbReference type="ARBA" id="ARBA00022912"/>
    </source>
</evidence>
<dbReference type="Gene3D" id="3.60.40.10">
    <property type="entry name" value="PPM-type phosphatase domain"/>
    <property type="match status" value="1"/>
</dbReference>
<dbReference type="AlphaFoldDB" id="A0A1H6DFL0"/>
<comment type="catalytic activity">
    <reaction evidence="12">
        <text>O-phospho-L-seryl-[protein] + H2O = L-seryl-[protein] + phosphate</text>
        <dbReference type="Rhea" id="RHEA:20629"/>
        <dbReference type="Rhea" id="RHEA-COMP:9863"/>
        <dbReference type="Rhea" id="RHEA-COMP:11604"/>
        <dbReference type="ChEBI" id="CHEBI:15377"/>
        <dbReference type="ChEBI" id="CHEBI:29999"/>
        <dbReference type="ChEBI" id="CHEBI:43474"/>
        <dbReference type="ChEBI" id="CHEBI:83421"/>
        <dbReference type="EC" id="3.1.3.16"/>
    </reaction>
</comment>
<evidence type="ECO:0000256" key="12">
    <source>
        <dbReference type="ARBA" id="ARBA00047761"/>
    </source>
</evidence>
<evidence type="ECO:0000256" key="1">
    <source>
        <dbReference type="ARBA" id="ARBA00013081"/>
    </source>
</evidence>
<evidence type="ECO:0000256" key="15">
    <source>
        <dbReference type="ARBA" id="ARBA00081350"/>
    </source>
</evidence>
<protein>
    <recommendedName>
        <fullName evidence="1">protein-serine/threonine phosphatase</fullName>
        <ecNumber evidence="1">3.1.3.16</ecNumber>
    </recommendedName>
    <alternativeName>
        <fullName evidence="15">Protein-serine/threonine phosphatase</fullName>
    </alternativeName>
    <alternativeName>
        <fullName evidence="14">Serine/threonine-protein kinase</fullName>
    </alternativeName>
</protein>
<dbReference type="GO" id="GO:0016301">
    <property type="term" value="F:kinase activity"/>
    <property type="evidence" value="ECO:0007669"/>
    <property type="project" value="UniProtKB-KW"/>
</dbReference>
<organism evidence="17 18">
    <name type="scientific">Actinacidiphila yanglinensis</name>
    <dbReference type="NCBI Taxonomy" id="310779"/>
    <lineage>
        <taxon>Bacteria</taxon>
        <taxon>Bacillati</taxon>
        <taxon>Actinomycetota</taxon>
        <taxon>Actinomycetes</taxon>
        <taxon>Kitasatosporales</taxon>
        <taxon>Streptomycetaceae</taxon>
        <taxon>Actinacidiphila</taxon>
    </lineage>
</organism>
<dbReference type="SUPFAM" id="SSF81606">
    <property type="entry name" value="PP2C-like"/>
    <property type="match status" value="1"/>
</dbReference>
<sequence length="670" mass="72396">MSGSYELMALIDNAGTVLRWTQAAERLWGYSAAEATGRPADRLLTTGGESRPAGPLTASGSWSGPVALRQRDGGCQMVDLRVTPLPTGETDQDWLAWEAAPVEAGPRSGLDTGMLKTLFGHAPTGVAFWGLDLRCTWYNDTLTGMDFMPGGPRVGDRLPDLLPPGRGHRLEDTMRRILDGGPPSMDLVWMHPPAGGDPELSLSFFRLDDGDGRALGVCLTVEDIRESWSRQRLGLLVEAGTRIGTTLDVMRTAQELADTTVATLADFVTVDLADFVVREQEPLERLSSTEASIPAFYRGGMASIHPGVPEALWQRGMPVLVAPSSPYTDVRDSGEPHFEPVIDTSIPGTWRDHDPDRARVFRQFGIHSLMIVPLQARGKVLGIVSFLRSRNQAPFSSVDVFLAEELAARTALSLDNARRYSRERTAALALQRDLLPHILHSGDAVDVASRYLPADKHGGVGGDWFDAIPMSRNRVALMVGDVVGHGINAASTMGRLRMVLNTLTNLDLPPEEVLARLDELVVGLARDRPEEELTSPSVGATCVYVVYDPATRRCTMASAGHPPPAIVTPDGNVEFVRLPPGTPIGVGLGDYRSVEMELAEGSLIALYTDGLVETREADIDHGLDRLRTALAVPATTLEDLCTQVIDTTLAGKQPEDDVALLLARTLPLAP</sequence>
<dbReference type="InterPro" id="IPR013656">
    <property type="entry name" value="PAS_4"/>
</dbReference>
<keyword evidence="8" id="KW-0067">ATP-binding</keyword>
<dbReference type="GO" id="GO:0046872">
    <property type="term" value="F:metal ion binding"/>
    <property type="evidence" value="ECO:0007669"/>
    <property type="project" value="UniProtKB-KW"/>
</dbReference>
<comment type="function">
    <text evidence="13">Primarily acts as an independent SigF regulator that is sensitive to the osmosensory signal, mediating the cross talk of PknD with the SigF regulon. Possesses both phosphatase and kinase activities. The kinase domain functions as a classic anti-sigma factor-like kinase to phosphorylate the anti-anti-sigma factor domain at the canonical regulatory site, and the phosphatase domain antagonizes this activity.</text>
</comment>
<dbReference type="InterPro" id="IPR000014">
    <property type="entry name" value="PAS"/>
</dbReference>
<keyword evidence="11" id="KW-0464">Manganese</keyword>
<name>A0A1H6DFL0_9ACTN</name>
<keyword evidence="4" id="KW-0479">Metal-binding</keyword>
<accession>A0A1H6DFL0</accession>
<dbReference type="PROSITE" id="PS50112">
    <property type="entry name" value="PAS"/>
    <property type="match status" value="1"/>
</dbReference>
<evidence type="ECO:0000256" key="3">
    <source>
        <dbReference type="ARBA" id="ARBA00022679"/>
    </source>
</evidence>
<dbReference type="GO" id="GO:0005524">
    <property type="term" value="F:ATP binding"/>
    <property type="evidence" value="ECO:0007669"/>
    <property type="project" value="UniProtKB-KW"/>
</dbReference>
<keyword evidence="6" id="KW-0418">Kinase</keyword>
<keyword evidence="5" id="KW-0547">Nucleotide-binding</keyword>
<dbReference type="EC" id="3.1.3.16" evidence="1"/>
<proteinExistence type="predicted"/>
<dbReference type="InterPro" id="IPR052016">
    <property type="entry name" value="Bact_Sigma-Reg"/>
</dbReference>
<dbReference type="FunFam" id="3.30.450.40:FF:000035">
    <property type="entry name" value="PAS sensor protein"/>
    <property type="match status" value="1"/>
</dbReference>
<dbReference type="PANTHER" id="PTHR43156:SF2">
    <property type="entry name" value="STAGE II SPORULATION PROTEIN E"/>
    <property type="match status" value="1"/>
</dbReference>
<dbReference type="SUPFAM" id="SSF55781">
    <property type="entry name" value="GAF domain-like"/>
    <property type="match status" value="1"/>
</dbReference>
<dbReference type="InterPro" id="IPR036457">
    <property type="entry name" value="PPM-type-like_dom_sf"/>
</dbReference>
<evidence type="ECO:0000256" key="2">
    <source>
        <dbReference type="ARBA" id="ARBA00022553"/>
    </source>
</evidence>
<evidence type="ECO:0000256" key="7">
    <source>
        <dbReference type="ARBA" id="ARBA00022801"/>
    </source>
</evidence>
<dbReference type="Proteomes" id="UP000236754">
    <property type="component" value="Unassembled WGS sequence"/>
</dbReference>
<keyword evidence="9" id="KW-0460">Magnesium</keyword>
<dbReference type="Pfam" id="PF07228">
    <property type="entry name" value="SpoIIE"/>
    <property type="match status" value="1"/>
</dbReference>
<dbReference type="Pfam" id="PF08448">
    <property type="entry name" value="PAS_4"/>
    <property type="match status" value="1"/>
</dbReference>
<dbReference type="SUPFAM" id="SSF55785">
    <property type="entry name" value="PYP-like sensor domain (PAS domain)"/>
    <property type="match status" value="2"/>
</dbReference>
<dbReference type="InterPro" id="IPR001932">
    <property type="entry name" value="PPM-type_phosphatase-like_dom"/>
</dbReference>
<dbReference type="Pfam" id="PF01590">
    <property type="entry name" value="GAF"/>
    <property type="match status" value="1"/>
</dbReference>
<evidence type="ECO:0000256" key="6">
    <source>
        <dbReference type="ARBA" id="ARBA00022777"/>
    </source>
</evidence>
<dbReference type="InterPro" id="IPR003018">
    <property type="entry name" value="GAF"/>
</dbReference>
<evidence type="ECO:0000256" key="13">
    <source>
        <dbReference type="ARBA" id="ARBA00056274"/>
    </source>
</evidence>
<dbReference type="Gene3D" id="3.30.450.20">
    <property type="entry name" value="PAS domain"/>
    <property type="match status" value="2"/>
</dbReference>
<evidence type="ECO:0000256" key="4">
    <source>
        <dbReference type="ARBA" id="ARBA00022723"/>
    </source>
</evidence>